<dbReference type="PATRIC" id="fig|1121014.3.peg.974"/>
<dbReference type="AlphaFoldDB" id="A0A087MJL1"/>
<keyword evidence="2" id="KW-1185">Reference proteome</keyword>
<reference evidence="2" key="1">
    <citation type="submission" date="2013-08" db="EMBL/GenBank/DDBJ databases">
        <title>Genome sequencing of Arenimonas donghaensis.</title>
        <authorList>
            <person name="Chen F."/>
            <person name="Wang G."/>
        </authorList>
    </citation>
    <scope>NUCLEOTIDE SEQUENCE [LARGE SCALE GENOMIC DNA]</scope>
    <source>
        <strain evidence="2">HO3-R19</strain>
    </source>
</reference>
<comment type="caution">
    <text evidence="1">The sequence shown here is derived from an EMBL/GenBank/DDBJ whole genome shotgun (WGS) entry which is preliminary data.</text>
</comment>
<name>A0A087MJL1_9GAMM</name>
<organism evidence="1 2">
    <name type="scientific">Arenimonas donghaensis DSM 18148 = HO3-R19</name>
    <dbReference type="NCBI Taxonomy" id="1121014"/>
    <lineage>
        <taxon>Bacteria</taxon>
        <taxon>Pseudomonadati</taxon>
        <taxon>Pseudomonadota</taxon>
        <taxon>Gammaproteobacteria</taxon>
        <taxon>Lysobacterales</taxon>
        <taxon>Lysobacteraceae</taxon>
        <taxon>Arenimonas</taxon>
    </lineage>
</organism>
<evidence type="ECO:0000313" key="1">
    <source>
        <dbReference type="EMBL" id="KFL37064.1"/>
    </source>
</evidence>
<accession>A0A087MJL1</accession>
<dbReference type="EMBL" id="AVCJ01000007">
    <property type="protein sequence ID" value="KFL37064.1"/>
    <property type="molecule type" value="Genomic_DNA"/>
</dbReference>
<dbReference type="STRING" id="1121014.N788_11095"/>
<evidence type="ECO:0000313" key="2">
    <source>
        <dbReference type="Proteomes" id="UP000029085"/>
    </source>
</evidence>
<evidence type="ECO:0008006" key="3">
    <source>
        <dbReference type="Google" id="ProtNLM"/>
    </source>
</evidence>
<dbReference type="Proteomes" id="UP000029085">
    <property type="component" value="Unassembled WGS sequence"/>
</dbReference>
<sequence>MRARLEQMIAEWRQNRRLRLGALVVLVVLGLHFVFGLADGRDATMAQYARDADLLARLQEAGRESAWPERAVEAEAALAAVEATLPEVASAGLAQAELQAWLAGQAASAGLAEARVRAETTLDVPGHPALWQVVARLDAQVPPGRMSMLLHSLSGGLPWIQVERVDISQGRQTQVSLVVRAYYRKAAGVDADAPAQGDPA</sequence>
<protein>
    <recommendedName>
        <fullName evidence="3">Type II secretion system protein M</fullName>
    </recommendedName>
</protein>
<reference evidence="1 2" key="2">
    <citation type="journal article" date="2015" name="Stand. Genomic Sci.">
        <title>High quality draft genomic sequence of Arenimonas donghaensis DSM 18148(T).</title>
        <authorList>
            <person name="Chen F."/>
            <person name="Wang H."/>
            <person name="Cao Y."/>
            <person name="Li X."/>
            <person name="Wang G."/>
        </authorList>
    </citation>
    <scope>NUCLEOTIDE SEQUENCE [LARGE SCALE GENOMIC DNA]</scope>
    <source>
        <strain evidence="1 2">HO3-R19</strain>
    </source>
</reference>
<gene>
    <name evidence="1" type="ORF">N788_11095</name>
</gene>
<proteinExistence type="predicted"/>